<dbReference type="EMBL" id="JADGJH010001432">
    <property type="protein sequence ID" value="KAJ3113625.1"/>
    <property type="molecule type" value="Genomic_DNA"/>
</dbReference>
<evidence type="ECO:0000256" key="1">
    <source>
        <dbReference type="ARBA" id="ARBA00004123"/>
    </source>
</evidence>
<dbReference type="Proteomes" id="UP001211907">
    <property type="component" value="Unassembled WGS sequence"/>
</dbReference>
<evidence type="ECO:0000313" key="12">
    <source>
        <dbReference type="EMBL" id="KAJ3113625.1"/>
    </source>
</evidence>
<dbReference type="SMART" id="SM00355">
    <property type="entry name" value="ZnF_C2H2"/>
    <property type="match status" value="2"/>
</dbReference>
<dbReference type="GO" id="GO:0005634">
    <property type="term" value="C:nucleus"/>
    <property type="evidence" value="ECO:0007669"/>
    <property type="project" value="UniProtKB-SubCell"/>
</dbReference>
<feature type="compositionally biased region" description="Low complexity" evidence="10">
    <location>
        <begin position="37"/>
        <end position="52"/>
    </location>
</feature>
<comment type="caution">
    <text evidence="12">The sequence shown here is derived from an EMBL/GenBank/DDBJ whole genome shotgun (WGS) entry which is preliminary data.</text>
</comment>
<feature type="region of interest" description="Disordered" evidence="10">
    <location>
        <begin position="169"/>
        <end position="205"/>
    </location>
</feature>
<dbReference type="GO" id="GO:0008270">
    <property type="term" value="F:zinc ion binding"/>
    <property type="evidence" value="ECO:0007669"/>
    <property type="project" value="UniProtKB-KW"/>
</dbReference>
<keyword evidence="4 9" id="KW-0863">Zinc-finger</keyword>
<comment type="subcellular location">
    <subcellularLocation>
        <location evidence="1">Nucleus</location>
    </subcellularLocation>
</comment>
<feature type="domain" description="C2H2-type" evidence="11">
    <location>
        <begin position="330"/>
        <end position="357"/>
    </location>
</feature>
<dbReference type="SUPFAM" id="SSF57667">
    <property type="entry name" value="beta-beta-alpha zinc fingers"/>
    <property type="match status" value="1"/>
</dbReference>
<dbReference type="Gene3D" id="3.30.160.60">
    <property type="entry name" value="Classic Zinc Finger"/>
    <property type="match status" value="1"/>
</dbReference>
<keyword evidence="8" id="KW-0539">Nucleus</keyword>
<keyword evidence="2" id="KW-0479">Metal-binding</keyword>
<reference evidence="12" key="1">
    <citation type="submission" date="2020-05" db="EMBL/GenBank/DDBJ databases">
        <title>Phylogenomic resolution of chytrid fungi.</title>
        <authorList>
            <person name="Stajich J.E."/>
            <person name="Amses K."/>
            <person name="Simmons R."/>
            <person name="Seto K."/>
            <person name="Myers J."/>
            <person name="Bonds A."/>
            <person name="Quandt C.A."/>
            <person name="Barry K."/>
            <person name="Liu P."/>
            <person name="Grigoriev I."/>
            <person name="Longcore J.E."/>
            <person name="James T.Y."/>
        </authorList>
    </citation>
    <scope>NUCLEOTIDE SEQUENCE</scope>
    <source>
        <strain evidence="12">JEL0513</strain>
    </source>
</reference>
<keyword evidence="3" id="KW-0677">Repeat</keyword>
<dbReference type="InterPro" id="IPR013087">
    <property type="entry name" value="Znf_C2H2_type"/>
</dbReference>
<sequence length="837" mass="91711">MEPGVSDGGLSLGDMTVYPYPTEPLPMPPSITEEPESAAAPMPMPMQASPSAPLFASTSVVSTISSTLAPTSTRASRLTKSPAHALGFGTKNTATTKPASPKSSASASAKMALALAMAAPESASITITQAAATGRRTTTTMTDNNNNDHDYTSSSKATADNKLALKTKGKAVAKTKTKARHSDAVPDADEQQQRQRERERDQDLQHELHQRHFKVDQVAVQKQIARRLPVPVSVCVSVSKDKGVDADENCGKSPLSSPSPSAYSPSPSPSVSAAVTTSSGATAPLQPPLVTVVTKKRVRMHVCTICTRQFTRAEHLLRHVKCTHDGAKEYQCMICFKKFGRHDERLRHLRMHAKRGEAAAPAMPADFHPSDQLDLIKTDDFHKGAPPPAFVPSQSHPVIKIEETGEQSGVGKNLKVLNCDITESPEIADISSPVINNGLSTGRISNKSDSMDVCPNSGLADLMPKVVTAVNFSMFGVEEAGNELYTPNDSISLSIHRGSIDSFSSFAASRLSLDSVSGYSMVGMSLHRNSSNPQLPQQQGVQNAISNEHTEQVSIISNPASAVSEDQTLVEVSRFDNDITPLLHHRSNEQKQQQQQQQQQQQHSFLIHQKPSDPLNPLFRIEEASKSAACLNETLWQHRQQSESQFFQQRLQSQLLPPFLVPSQKDVDPVVFHAGSDRPVLQPRQFLQQQEMMWNERQRKAGASSQEEHHVMLPQQQLHPVLPQQQQQQQQRHHLPSLPQHQNQPHAQLQQSSPLNVQCNQLQHQQVQSQQLQQRSHEITLGEMVGIEAMLKNDNSSKKKTDCEIQKKMSAAPTNAVAQSALSKFWNHPAGNGKNNK</sequence>
<evidence type="ECO:0000256" key="7">
    <source>
        <dbReference type="ARBA" id="ARBA00023163"/>
    </source>
</evidence>
<dbReference type="PROSITE" id="PS50157">
    <property type="entry name" value="ZINC_FINGER_C2H2_2"/>
    <property type="match status" value="2"/>
</dbReference>
<gene>
    <name evidence="12" type="ORF">HK100_001928</name>
</gene>
<dbReference type="InterPro" id="IPR036236">
    <property type="entry name" value="Znf_C2H2_sf"/>
</dbReference>
<evidence type="ECO:0000256" key="4">
    <source>
        <dbReference type="ARBA" id="ARBA00022771"/>
    </source>
</evidence>
<evidence type="ECO:0000256" key="8">
    <source>
        <dbReference type="ARBA" id="ARBA00023242"/>
    </source>
</evidence>
<dbReference type="AlphaFoldDB" id="A0AAD5SY55"/>
<feature type="region of interest" description="Disordered" evidence="10">
    <location>
        <begin position="67"/>
        <end position="103"/>
    </location>
</feature>
<keyword evidence="13" id="KW-1185">Reference proteome</keyword>
<feature type="compositionally biased region" description="Polar residues" evidence="10">
    <location>
        <begin position="68"/>
        <end position="79"/>
    </location>
</feature>
<feature type="region of interest" description="Disordered" evidence="10">
    <location>
        <begin position="721"/>
        <end position="751"/>
    </location>
</feature>
<evidence type="ECO:0000256" key="9">
    <source>
        <dbReference type="PROSITE-ProRule" id="PRU00042"/>
    </source>
</evidence>
<evidence type="ECO:0000256" key="2">
    <source>
        <dbReference type="ARBA" id="ARBA00022723"/>
    </source>
</evidence>
<feature type="compositionally biased region" description="Gly residues" evidence="10">
    <location>
        <begin position="1"/>
        <end position="11"/>
    </location>
</feature>
<dbReference type="PANTHER" id="PTHR14196">
    <property type="entry name" value="ODD-SKIPPED - RELATED"/>
    <property type="match status" value="1"/>
</dbReference>
<protein>
    <recommendedName>
        <fullName evidence="11">C2H2-type domain-containing protein</fullName>
    </recommendedName>
</protein>
<dbReference type="PANTHER" id="PTHR14196:SF0">
    <property type="entry name" value="PROTEIN BOWEL"/>
    <property type="match status" value="1"/>
</dbReference>
<name>A0AAD5SY55_9FUNG</name>
<feature type="region of interest" description="Disordered" evidence="10">
    <location>
        <begin position="134"/>
        <end position="157"/>
    </location>
</feature>
<feature type="compositionally biased region" description="Basic residues" evidence="10">
    <location>
        <begin position="169"/>
        <end position="179"/>
    </location>
</feature>
<evidence type="ECO:0000256" key="6">
    <source>
        <dbReference type="ARBA" id="ARBA00023015"/>
    </source>
</evidence>
<keyword evidence="7" id="KW-0804">Transcription</keyword>
<dbReference type="GO" id="GO:0000977">
    <property type="term" value="F:RNA polymerase II transcription regulatory region sequence-specific DNA binding"/>
    <property type="evidence" value="ECO:0007669"/>
    <property type="project" value="TreeGrafter"/>
</dbReference>
<organism evidence="12 13">
    <name type="scientific">Physocladia obscura</name>
    <dbReference type="NCBI Taxonomy" id="109957"/>
    <lineage>
        <taxon>Eukaryota</taxon>
        <taxon>Fungi</taxon>
        <taxon>Fungi incertae sedis</taxon>
        <taxon>Chytridiomycota</taxon>
        <taxon>Chytridiomycota incertae sedis</taxon>
        <taxon>Chytridiomycetes</taxon>
        <taxon>Chytridiales</taxon>
        <taxon>Chytriomycetaceae</taxon>
        <taxon>Physocladia</taxon>
    </lineage>
</organism>
<accession>A0AAD5SY55</accession>
<dbReference type="PROSITE" id="PS00028">
    <property type="entry name" value="ZINC_FINGER_C2H2_1"/>
    <property type="match status" value="2"/>
</dbReference>
<feature type="compositionally biased region" description="Low complexity" evidence="10">
    <location>
        <begin position="253"/>
        <end position="284"/>
    </location>
</feature>
<feature type="region of interest" description="Disordered" evidence="10">
    <location>
        <begin position="1"/>
        <end position="52"/>
    </location>
</feature>
<feature type="compositionally biased region" description="Low complexity" evidence="10">
    <location>
        <begin position="93"/>
        <end position="103"/>
    </location>
</feature>
<feature type="compositionally biased region" description="Basic and acidic residues" evidence="10">
    <location>
        <begin position="191"/>
        <end position="205"/>
    </location>
</feature>
<evidence type="ECO:0000256" key="3">
    <source>
        <dbReference type="ARBA" id="ARBA00022737"/>
    </source>
</evidence>
<evidence type="ECO:0000259" key="11">
    <source>
        <dbReference type="PROSITE" id="PS50157"/>
    </source>
</evidence>
<feature type="region of interest" description="Disordered" evidence="10">
    <location>
        <begin position="246"/>
        <end position="285"/>
    </location>
</feature>
<dbReference type="GO" id="GO:0000981">
    <property type="term" value="F:DNA-binding transcription factor activity, RNA polymerase II-specific"/>
    <property type="evidence" value="ECO:0007669"/>
    <property type="project" value="TreeGrafter"/>
</dbReference>
<keyword evidence="5" id="KW-0862">Zinc</keyword>
<feature type="domain" description="C2H2-type" evidence="11">
    <location>
        <begin position="301"/>
        <end position="329"/>
    </location>
</feature>
<evidence type="ECO:0000256" key="10">
    <source>
        <dbReference type="SAM" id="MobiDB-lite"/>
    </source>
</evidence>
<evidence type="ECO:0000313" key="13">
    <source>
        <dbReference type="Proteomes" id="UP001211907"/>
    </source>
</evidence>
<proteinExistence type="predicted"/>
<evidence type="ECO:0000256" key="5">
    <source>
        <dbReference type="ARBA" id="ARBA00022833"/>
    </source>
</evidence>
<dbReference type="InterPro" id="IPR050717">
    <property type="entry name" value="C2H2-ZF_Transcription_Reg"/>
</dbReference>
<feature type="compositionally biased region" description="Low complexity" evidence="10">
    <location>
        <begin position="134"/>
        <end position="145"/>
    </location>
</feature>
<keyword evidence="6" id="KW-0805">Transcription regulation</keyword>